<evidence type="ECO:0000313" key="1">
    <source>
        <dbReference type="EMBL" id="CDM38591.1"/>
    </source>
</evidence>
<gene>
    <name evidence="1" type="ORF">PROQFM164_S28g000001</name>
</gene>
<dbReference type="EMBL" id="HG792042">
    <property type="protein sequence ID" value="CDM38591.1"/>
    <property type="molecule type" value="Genomic_DNA"/>
</dbReference>
<keyword evidence="2" id="KW-1185">Reference proteome</keyword>
<name>W6QQ49_PENRF</name>
<dbReference type="AlphaFoldDB" id="W6QQ49"/>
<dbReference type="Proteomes" id="UP000030686">
    <property type="component" value="Unassembled WGS sequence"/>
</dbReference>
<sequence>MDLESLAASVQPPSPMPKERIAQLNHRRRALESNSWSQQMIQTLWV</sequence>
<reference evidence="1" key="1">
    <citation type="journal article" date="2014" name="Nat. Commun.">
        <title>Multiple recent horizontal transfers of a large genomic region in cheese making fungi.</title>
        <authorList>
            <person name="Cheeseman K."/>
            <person name="Ropars J."/>
            <person name="Renault P."/>
            <person name="Dupont J."/>
            <person name="Gouzy J."/>
            <person name="Branca A."/>
            <person name="Abraham A.L."/>
            <person name="Ceppi M."/>
            <person name="Conseiller E."/>
            <person name="Debuchy R."/>
            <person name="Malagnac F."/>
            <person name="Goarin A."/>
            <person name="Silar P."/>
            <person name="Lacoste S."/>
            <person name="Sallet E."/>
            <person name="Bensimon A."/>
            <person name="Giraud T."/>
            <person name="Brygoo Y."/>
        </authorList>
    </citation>
    <scope>NUCLEOTIDE SEQUENCE [LARGE SCALE GENOMIC DNA]</scope>
    <source>
        <strain evidence="1">FM164</strain>
    </source>
</reference>
<protein>
    <submittedName>
        <fullName evidence="1">Uncharacterized protein</fullName>
    </submittedName>
</protein>
<evidence type="ECO:0000313" key="2">
    <source>
        <dbReference type="Proteomes" id="UP000030686"/>
    </source>
</evidence>
<accession>W6QQ49</accession>
<organism evidence="1 2">
    <name type="scientific">Penicillium roqueforti (strain FM164)</name>
    <dbReference type="NCBI Taxonomy" id="1365484"/>
    <lineage>
        <taxon>Eukaryota</taxon>
        <taxon>Fungi</taxon>
        <taxon>Dikarya</taxon>
        <taxon>Ascomycota</taxon>
        <taxon>Pezizomycotina</taxon>
        <taxon>Eurotiomycetes</taxon>
        <taxon>Eurotiomycetidae</taxon>
        <taxon>Eurotiales</taxon>
        <taxon>Aspergillaceae</taxon>
        <taxon>Penicillium</taxon>
    </lineage>
</organism>
<proteinExistence type="predicted"/>